<accession>X1GZX4</accession>
<protein>
    <submittedName>
        <fullName evidence="1">Uncharacterized protein</fullName>
    </submittedName>
</protein>
<proteinExistence type="predicted"/>
<organism evidence="1">
    <name type="scientific">marine sediment metagenome</name>
    <dbReference type="NCBI Taxonomy" id="412755"/>
    <lineage>
        <taxon>unclassified sequences</taxon>
        <taxon>metagenomes</taxon>
        <taxon>ecological metagenomes</taxon>
    </lineage>
</organism>
<comment type="caution">
    <text evidence="1">The sequence shown here is derived from an EMBL/GenBank/DDBJ whole genome shotgun (WGS) entry which is preliminary data.</text>
</comment>
<name>X1GZX4_9ZZZZ</name>
<reference evidence="1" key="1">
    <citation type="journal article" date="2014" name="Front. Microbiol.">
        <title>High frequency of phylogenetically diverse reductive dehalogenase-homologous genes in deep subseafloor sedimentary metagenomes.</title>
        <authorList>
            <person name="Kawai M."/>
            <person name="Futagami T."/>
            <person name="Toyoda A."/>
            <person name="Takaki Y."/>
            <person name="Nishi S."/>
            <person name="Hori S."/>
            <person name="Arai W."/>
            <person name="Tsubouchi T."/>
            <person name="Morono Y."/>
            <person name="Uchiyama I."/>
            <person name="Ito T."/>
            <person name="Fujiyama A."/>
            <person name="Inagaki F."/>
            <person name="Takami H."/>
        </authorList>
    </citation>
    <scope>NUCLEOTIDE SEQUENCE</scope>
    <source>
        <strain evidence="1">Expedition CK06-06</strain>
    </source>
</reference>
<dbReference type="AlphaFoldDB" id="X1GZX4"/>
<evidence type="ECO:0000313" key="1">
    <source>
        <dbReference type="EMBL" id="GAH62722.1"/>
    </source>
</evidence>
<gene>
    <name evidence="1" type="ORF">S03H2_50035</name>
</gene>
<dbReference type="EMBL" id="BARU01031654">
    <property type="protein sequence ID" value="GAH62722.1"/>
    <property type="molecule type" value="Genomic_DNA"/>
</dbReference>
<sequence>MVAEEMAILPGMEELANLLYIVRYQVVCLIGQLRGWKSLEKQRGEGEAK</sequence>